<dbReference type="Pfam" id="PF08939">
    <property type="entry name" value="Bles03"/>
    <property type="match status" value="1"/>
</dbReference>
<dbReference type="SUPFAM" id="SSF55418">
    <property type="entry name" value="eIF4e-like"/>
    <property type="match status" value="1"/>
</dbReference>
<reference evidence="2 3" key="1">
    <citation type="journal article" date="2018" name="Mol. Biol. Evol.">
        <title>Broad Genomic Sampling Reveals a Smut Pathogenic Ancestry of the Fungal Clade Ustilaginomycotina.</title>
        <authorList>
            <person name="Kijpornyongpan T."/>
            <person name="Mondo S.J."/>
            <person name="Barry K."/>
            <person name="Sandor L."/>
            <person name="Lee J."/>
            <person name="Lipzen A."/>
            <person name="Pangilinan J."/>
            <person name="LaButti K."/>
            <person name="Hainaut M."/>
            <person name="Henrissat B."/>
            <person name="Grigoriev I.V."/>
            <person name="Spatafora J.W."/>
            <person name="Aime M.C."/>
        </authorList>
    </citation>
    <scope>NUCLEOTIDE SEQUENCE [LARGE SCALE GENOMIC DNA]</scope>
    <source>
        <strain evidence="2 3">MCA 5214</strain>
    </source>
</reference>
<dbReference type="STRING" id="1569628.A0A316UJW0"/>
<dbReference type="AlphaFoldDB" id="A0A316UJW0"/>
<dbReference type="GeneID" id="37031590"/>
<evidence type="ECO:0000313" key="3">
    <source>
        <dbReference type="Proteomes" id="UP000245884"/>
    </source>
</evidence>
<dbReference type="OrthoDB" id="10067381at2759"/>
<dbReference type="RefSeq" id="XP_025360121.1">
    <property type="nucleotide sequence ID" value="XM_025509767.1"/>
</dbReference>
<evidence type="ECO:0000256" key="1">
    <source>
        <dbReference type="SAM" id="MobiDB-lite"/>
    </source>
</evidence>
<feature type="region of interest" description="Disordered" evidence="1">
    <location>
        <begin position="270"/>
        <end position="333"/>
    </location>
</feature>
<keyword evidence="3" id="KW-1185">Reference proteome</keyword>
<name>A0A316UJW0_9BASI</name>
<proteinExistence type="predicted"/>
<dbReference type="InterPro" id="IPR023398">
    <property type="entry name" value="TIF_eIF4e-like"/>
</dbReference>
<dbReference type="Gene3D" id="3.30.760.10">
    <property type="entry name" value="RNA Cap, Translation Initiation Factor Eif4e"/>
    <property type="match status" value="1"/>
</dbReference>
<protein>
    <submittedName>
        <fullName evidence="2">Uncharacterized protein</fullName>
    </submittedName>
</protein>
<dbReference type="InterPro" id="IPR015034">
    <property type="entry name" value="Bles03"/>
</dbReference>
<evidence type="ECO:0000313" key="2">
    <source>
        <dbReference type="EMBL" id="PWN25509.1"/>
    </source>
</evidence>
<gene>
    <name evidence="2" type="ORF">BDZ90DRAFT_67107</name>
</gene>
<dbReference type="EMBL" id="KZ819675">
    <property type="protein sequence ID" value="PWN25509.1"/>
    <property type="molecule type" value="Genomic_DNA"/>
</dbReference>
<feature type="compositionally biased region" description="Basic residues" evidence="1">
    <location>
        <begin position="290"/>
        <end position="315"/>
    </location>
</feature>
<dbReference type="Proteomes" id="UP000245884">
    <property type="component" value="Unassembled WGS sequence"/>
</dbReference>
<organism evidence="2 3">
    <name type="scientific">Jaminaea rosea</name>
    <dbReference type="NCBI Taxonomy" id="1569628"/>
    <lineage>
        <taxon>Eukaryota</taxon>
        <taxon>Fungi</taxon>
        <taxon>Dikarya</taxon>
        <taxon>Basidiomycota</taxon>
        <taxon>Ustilaginomycotina</taxon>
        <taxon>Exobasidiomycetes</taxon>
        <taxon>Microstromatales</taxon>
        <taxon>Microstromatales incertae sedis</taxon>
        <taxon>Jaminaea</taxon>
    </lineage>
</organism>
<accession>A0A316UJW0</accession>
<sequence length="333" mass="36739">MASGSASTAVAPAKSADDLLAQYRAESTPAPNAPFVWKPSSPGNADGLSDFLEAHLPSTTTSRGGSRHIWVTIPYKRQSSSRSDNDMKFALAQAHHAFAELSTSCQAIEDNDKIPQRQNRKQGMSKGQRKKVLIDDFGASLPRWADEGGLLTGKWLMFKDDKWVDYGFRTLAYSIIDGPLSQCKSANVHTVKVDCADHRKNGEQLISLFYEDVWDEAASTEIARIMLRHHCQYSRAAKTDLHSALGINSKVKGVAISGDSTRLADLSPLCAHSTGPTSPPRSIASTRSFLAKRRKSSRSSTASKRRSGTRRRRKGERSPVTARKRVDRQVERR</sequence>